<organism evidence="2 3">
    <name type="scientific">Viridibacillus soli</name>
    <dbReference type="NCBI Taxonomy" id="2798301"/>
    <lineage>
        <taxon>Bacteria</taxon>
        <taxon>Bacillati</taxon>
        <taxon>Bacillota</taxon>
        <taxon>Bacilli</taxon>
        <taxon>Bacillales</taxon>
        <taxon>Caryophanaceae</taxon>
        <taxon>Viridibacillus</taxon>
    </lineage>
</organism>
<protein>
    <submittedName>
        <fullName evidence="2">DUF2812 domain-containing protein</fullName>
    </submittedName>
</protein>
<proteinExistence type="predicted"/>
<name>A0ABS1H1Y2_9BACL</name>
<gene>
    <name evidence="2" type="ORF">JFL43_00560</name>
</gene>
<evidence type="ECO:0000313" key="3">
    <source>
        <dbReference type="Proteomes" id="UP000618943"/>
    </source>
</evidence>
<dbReference type="InterPro" id="IPR021359">
    <property type="entry name" value="DUF2812"/>
</dbReference>
<keyword evidence="1" id="KW-1133">Transmembrane helix</keyword>
<dbReference type="Pfam" id="PF11193">
    <property type="entry name" value="DUF2812"/>
    <property type="match status" value="1"/>
</dbReference>
<dbReference type="Proteomes" id="UP000618943">
    <property type="component" value="Unassembled WGS sequence"/>
</dbReference>
<evidence type="ECO:0000256" key="1">
    <source>
        <dbReference type="SAM" id="Phobius"/>
    </source>
</evidence>
<keyword evidence="1" id="KW-0812">Transmembrane</keyword>
<feature type="transmembrane region" description="Helical" evidence="1">
    <location>
        <begin position="102"/>
        <end position="125"/>
    </location>
</feature>
<evidence type="ECO:0000313" key="2">
    <source>
        <dbReference type="EMBL" id="MBK3493384.1"/>
    </source>
</evidence>
<accession>A0ABS1H1Y2</accession>
<dbReference type="EMBL" id="JAEOAH010000001">
    <property type="protein sequence ID" value="MBK3493384.1"/>
    <property type="molecule type" value="Genomic_DNA"/>
</dbReference>
<keyword evidence="3" id="KW-1185">Reference proteome</keyword>
<sequence>MITAHRFFIDYEKEEKWLDAQSQKGLHLKKAIPFYYQFEEGVPEKYTYRLVLLPKDRKEYLEFLASTGVEIVAIFILWAYVRKKEEERPFELYSDSTSKIAYLCKILFLYSFVFILNVASSILNFVVSTSVWTGLINASASLIMLIAMVQVYTRIRALQNEREIFHK</sequence>
<dbReference type="RefSeq" id="WP_200747504.1">
    <property type="nucleotide sequence ID" value="NZ_JAEOAH010000001.1"/>
</dbReference>
<comment type="caution">
    <text evidence="2">The sequence shown here is derived from an EMBL/GenBank/DDBJ whole genome shotgun (WGS) entry which is preliminary data.</text>
</comment>
<feature type="transmembrane region" description="Helical" evidence="1">
    <location>
        <begin position="131"/>
        <end position="152"/>
    </location>
</feature>
<reference evidence="2 3" key="1">
    <citation type="submission" date="2020-12" db="EMBL/GenBank/DDBJ databases">
        <title>YIM B01967 draft genome.</title>
        <authorList>
            <person name="Yan X."/>
        </authorList>
    </citation>
    <scope>NUCLEOTIDE SEQUENCE [LARGE SCALE GENOMIC DNA]</scope>
    <source>
        <strain evidence="2 3">YIM B01967</strain>
    </source>
</reference>
<keyword evidence="1" id="KW-0472">Membrane</keyword>
<feature type="transmembrane region" description="Helical" evidence="1">
    <location>
        <begin position="60"/>
        <end position="81"/>
    </location>
</feature>